<name>A0AAN7S250_MYCAM</name>
<gene>
    <name evidence="3" type="ORF">QYF61_005434</name>
</gene>
<evidence type="ECO:0000256" key="1">
    <source>
        <dbReference type="SAM" id="MobiDB-lite"/>
    </source>
</evidence>
<dbReference type="PANTHER" id="PTHR33332">
    <property type="entry name" value="REVERSE TRANSCRIPTASE DOMAIN-CONTAINING PROTEIN"/>
    <property type="match status" value="1"/>
</dbReference>
<proteinExistence type="predicted"/>
<sequence>MASLVDQGRAVDGVCVGFSEAFDTVSRKILTEKLFMYKLDEQAVQRVVTSGTKSSWRPVTSSVPQGSNLRPVLFNININDLDDGAECTLSRFAGDTKLGRVADMSEGHAASQRDLSRLAKWADITPLNCKALHLRSNSPTHQYIHNICRNFKGNKESFYRRISDKRKTRENVGPFQRERGDLVTWDMEKAEVLNNFFASVFTSKYSSHTAQVTESKGRGWENAEPSTVGENQVHKSMGPDEMHLQVLREVADEVAKPLSIIFQKLRQSSEVPADWKRGNITPIFKKGKKEGPGNYRPVSLPSVPGTSWSRSSWKLC</sequence>
<accession>A0AAN7S250</accession>
<dbReference type="Proteomes" id="UP001333110">
    <property type="component" value="Unassembled WGS sequence"/>
</dbReference>
<keyword evidence="4" id="KW-1185">Reference proteome</keyword>
<dbReference type="EMBL" id="JAUNZN010000009">
    <property type="protein sequence ID" value="KAK4815688.1"/>
    <property type="molecule type" value="Genomic_DNA"/>
</dbReference>
<feature type="region of interest" description="Disordered" evidence="1">
    <location>
        <begin position="216"/>
        <end position="235"/>
    </location>
</feature>
<organism evidence="3 4">
    <name type="scientific">Mycteria americana</name>
    <name type="common">Wood stork</name>
    <dbReference type="NCBI Taxonomy" id="33587"/>
    <lineage>
        <taxon>Eukaryota</taxon>
        <taxon>Metazoa</taxon>
        <taxon>Chordata</taxon>
        <taxon>Craniata</taxon>
        <taxon>Vertebrata</taxon>
        <taxon>Euteleostomi</taxon>
        <taxon>Archelosauria</taxon>
        <taxon>Archosauria</taxon>
        <taxon>Dinosauria</taxon>
        <taxon>Saurischia</taxon>
        <taxon>Theropoda</taxon>
        <taxon>Coelurosauria</taxon>
        <taxon>Aves</taxon>
        <taxon>Neognathae</taxon>
        <taxon>Neoaves</taxon>
        <taxon>Aequornithes</taxon>
        <taxon>Ciconiiformes</taxon>
        <taxon>Ciconiidae</taxon>
        <taxon>Mycteria</taxon>
    </lineage>
</organism>
<evidence type="ECO:0000313" key="4">
    <source>
        <dbReference type="Proteomes" id="UP001333110"/>
    </source>
</evidence>
<protein>
    <recommendedName>
        <fullName evidence="2">Reverse transcriptase domain-containing protein</fullName>
    </recommendedName>
</protein>
<feature type="region of interest" description="Disordered" evidence="1">
    <location>
        <begin position="282"/>
        <end position="306"/>
    </location>
</feature>
<dbReference type="AlphaFoldDB" id="A0AAN7S250"/>
<dbReference type="InterPro" id="IPR000477">
    <property type="entry name" value="RT_dom"/>
</dbReference>
<evidence type="ECO:0000259" key="2">
    <source>
        <dbReference type="Pfam" id="PF00078"/>
    </source>
</evidence>
<comment type="caution">
    <text evidence="3">The sequence shown here is derived from an EMBL/GenBank/DDBJ whole genome shotgun (WGS) entry which is preliminary data.</text>
</comment>
<dbReference type="Pfam" id="PF00078">
    <property type="entry name" value="RVT_1"/>
    <property type="match status" value="1"/>
</dbReference>
<reference evidence="3 4" key="1">
    <citation type="journal article" date="2023" name="J. Hered.">
        <title>Chromosome-level genome of the wood stork (Mycteria americana) provides insight into avian chromosome evolution.</title>
        <authorList>
            <person name="Flamio R. Jr."/>
            <person name="Ramstad K.M."/>
        </authorList>
    </citation>
    <scope>NUCLEOTIDE SEQUENCE [LARGE SCALE GENOMIC DNA]</scope>
    <source>
        <strain evidence="3">JAX WOST 10</strain>
    </source>
</reference>
<evidence type="ECO:0000313" key="3">
    <source>
        <dbReference type="EMBL" id="KAK4815688.1"/>
    </source>
</evidence>
<feature type="domain" description="Reverse transcriptase" evidence="2">
    <location>
        <begin position="18"/>
        <end position="99"/>
    </location>
</feature>